<dbReference type="InterPro" id="IPR050564">
    <property type="entry name" value="F420-G6PD/mer"/>
</dbReference>
<organism evidence="3">
    <name type="scientific">marine metagenome</name>
    <dbReference type="NCBI Taxonomy" id="408172"/>
    <lineage>
        <taxon>unclassified sequences</taxon>
        <taxon>metagenomes</taxon>
        <taxon>ecological metagenomes</taxon>
    </lineage>
</organism>
<keyword evidence="1" id="KW-0560">Oxidoreductase</keyword>
<feature type="non-terminal residue" evidence="3">
    <location>
        <position position="288"/>
    </location>
</feature>
<gene>
    <name evidence="3" type="ORF">METZ01_LOCUS176219</name>
</gene>
<protein>
    <recommendedName>
        <fullName evidence="2">Luciferase-like domain-containing protein</fullName>
    </recommendedName>
</protein>
<reference evidence="3" key="1">
    <citation type="submission" date="2018-05" db="EMBL/GenBank/DDBJ databases">
        <authorList>
            <person name="Lanie J.A."/>
            <person name="Ng W.-L."/>
            <person name="Kazmierczak K.M."/>
            <person name="Andrzejewski T.M."/>
            <person name="Davidsen T.M."/>
            <person name="Wayne K.J."/>
            <person name="Tettelin H."/>
            <person name="Glass J.I."/>
            <person name="Rusch D."/>
            <person name="Podicherti R."/>
            <person name="Tsui H.-C.T."/>
            <person name="Winkler M.E."/>
        </authorList>
    </citation>
    <scope>NUCLEOTIDE SEQUENCE</scope>
</reference>
<dbReference type="InterPro" id="IPR011251">
    <property type="entry name" value="Luciferase-like_dom"/>
</dbReference>
<dbReference type="AlphaFoldDB" id="A0A382CB86"/>
<proteinExistence type="predicted"/>
<evidence type="ECO:0000259" key="2">
    <source>
        <dbReference type="Pfam" id="PF00296"/>
    </source>
</evidence>
<name>A0A382CB86_9ZZZZ</name>
<dbReference type="PANTHER" id="PTHR43244">
    <property type="match status" value="1"/>
</dbReference>
<dbReference type="PANTHER" id="PTHR43244:SF1">
    <property type="entry name" value="5,10-METHYLENETETRAHYDROMETHANOPTERIN REDUCTASE"/>
    <property type="match status" value="1"/>
</dbReference>
<evidence type="ECO:0000313" key="3">
    <source>
        <dbReference type="EMBL" id="SVB23365.1"/>
    </source>
</evidence>
<dbReference type="SUPFAM" id="SSF51679">
    <property type="entry name" value="Bacterial luciferase-like"/>
    <property type="match status" value="1"/>
</dbReference>
<dbReference type="Gene3D" id="3.20.20.30">
    <property type="entry name" value="Luciferase-like domain"/>
    <property type="match status" value="1"/>
</dbReference>
<sequence>MTAELRTGLWVFPDRPVGELLQAVLDSERQGLDEFWLGDEGPAREPFSVLAAASVVTDRIRLCSGVTNPYLRHPALTASTALTIHEFSGGRMVLGVGAGGDMSLQPFGFDAVNPVSRVRSFIEIARSVAQRRACDEYKPPSYAIDENIVGSRLTVFVGSRSEKINRLASEVADGVFVAGMPPFRFGEVIGWARSRRPIDVALYPSAAFSDEAIECNRPQMIWGLLNGPQAARDRLGVSAEELQQAADELRSGDDSRARSLITDRRLGELILVGSVEEIGCRLAALVQS</sequence>
<dbReference type="EMBL" id="UINC01033692">
    <property type="protein sequence ID" value="SVB23365.1"/>
    <property type="molecule type" value="Genomic_DNA"/>
</dbReference>
<evidence type="ECO:0000256" key="1">
    <source>
        <dbReference type="ARBA" id="ARBA00023002"/>
    </source>
</evidence>
<feature type="domain" description="Luciferase-like" evidence="2">
    <location>
        <begin position="16"/>
        <end position="287"/>
    </location>
</feature>
<dbReference type="Pfam" id="PF00296">
    <property type="entry name" value="Bac_luciferase"/>
    <property type="match status" value="1"/>
</dbReference>
<dbReference type="InterPro" id="IPR036661">
    <property type="entry name" value="Luciferase-like_sf"/>
</dbReference>
<accession>A0A382CB86</accession>
<dbReference type="GO" id="GO:0016705">
    <property type="term" value="F:oxidoreductase activity, acting on paired donors, with incorporation or reduction of molecular oxygen"/>
    <property type="evidence" value="ECO:0007669"/>
    <property type="project" value="InterPro"/>
</dbReference>